<dbReference type="Proteomes" id="UP000677668">
    <property type="component" value="Chromosome 1"/>
</dbReference>
<proteinExistence type="predicted"/>
<evidence type="ECO:0000256" key="1">
    <source>
        <dbReference type="SAM" id="MobiDB-lite"/>
    </source>
</evidence>
<feature type="transmembrane region" description="Helical" evidence="2">
    <location>
        <begin position="21"/>
        <end position="46"/>
    </location>
</feature>
<evidence type="ECO:0000313" key="5">
    <source>
        <dbReference type="Proteomes" id="UP000677668"/>
    </source>
</evidence>
<dbReference type="RefSeq" id="WP_211422149.1">
    <property type="nucleotide sequence ID" value="NZ_CP072642.1"/>
</dbReference>
<keyword evidence="2" id="KW-0812">Transmembrane</keyword>
<keyword evidence="2" id="KW-0472">Membrane</keyword>
<organism evidence="4 5">
    <name type="scientific">Chloracidobacterium sp. N</name>
    <dbReference type="NCBI Taxonomy" id="2821540"/>
    <lineage>
        <taxon>Bacteria</taxon>
        <taxon>Pseudomonadati</taxon>
        <taxon>Acidobacteriota</taxon>
        <taxon>Terriglobia</taxon>
        <taxon>Terriglobales</taxon>
        <taxon>Acidobacteriaceae</taxon>
        <taxon>Chloracidobacterium</taxon>
        <taxon>Chloracidobacterium aggregatum</taxon>
    </lineage>
</organism>
<dbReference type="InterPro" id="IPR013229">
    <property type="entry name" value="PEGA"/>
</dbReference>
<sequence>MTTTYLARRQPGFALTRREKVTRWIAVILGFCLVAALVSAGILLYIRYPSALGKLDVVTTPPGAEIWLDGRRVGTSPCTIERVGFGLHTLRAAHAGFLLAEREILVESGEQPEAVSFVLQPIKADPPPARTSGSAPTERIAEFMQRAAEAFQRGDWVTPANDNALYYADAVLLIQPDNEPARAMRTRVQNALVRQAELAAGRGDLATAQSTYHLLLNRFPSDERSQAGITRIADLIDANRGQATRFLALAEAAFAAGRYLDPPHNNAYFYLSQVLAHERGHPQAQALRAEVRRRVQAQAEAWVEEGALEQAVGEYRRLARLFPEDRTLLYRAGQLERQRMADRSLAVSAVSVPAVRQTPGTRSETTGTLRFSATGLVFAAPRGAESLSLATEDIAGWRLLRNELAVTTTTGAVYRFTGRDLKHGVTLWQTLRRAPRPASPPSEQESSHTPTTNPNEFTRRQQPTPTPDGQTHRFPQ</sequence>
<feature type="domain" description="PEGA" evidence="3">
    <location>
        <begin position="53"/>
        <end position="113"/>
    </location>
</feature>
<dbReference type="EMBL" id="CP072642">
    <property type="protein sequence ID" value="QUV93807.1"/>
    <property type="molecule type" value="Genomic_DNA"/>
</dbReference>
<dbReference type="SUPFAM" id="SSF48452">
    <property type="entry name" value="TPR-like"/>
    <property type="match status" value="1"/>
</dbReference>
<evidence type="ECO:0000259" key="3">
    <source>
        <dbReference type="Pfam" id="PF08308"/>
    </source>
</evidence>
<feature type="region of interest" description="Disordered" evidence="1">
    <location>
        <begin position="433"/>
        <end position="476"/>
    </location>
</feature>
<gene>
    <name evidence="4" type="ORF">J8C05_10645</name>
</gene>
<accession>A0ABX8AYL9</accession>
<evidence type="ECO:0000313" key="4">
    <source>
        <dbReference type="EMBL" id="QUV93807.1"/>
    </source>
</evidence>
<dbReference type="InterPro" id="IPR011990">
    <property type="entry name" value="TPR-like_helical_dom_sf"/>
</dbReference>
<dbReference type="Pfam" id="PF08308">
    <property type="entry name" value="PEGA"/>
    <property type="match status" value="1"/>
</dbReference>
<keyword evidence="5" id="KW-1185">Reference proteome</keyword>
<keyword evidence="2" id="KW-1133">Transmembrane helix</keyword>
<name>A0ABX8AYL9_9BACT</name>
<feature type="compositionally biased region" description="Polar residues" evidence="1">
    <location>
        <begin position="448"/>
        <end position="469"/>
    </location>
</feature>
<protein>
    <submittedName>
        <fullName evidence="4">PEGA domain-containing protein</fullName>
    </submittedName>
</protein>
<evidence type="ECO:0000256" key="2">
    <source>
        <dbReference type="SAM" id="Phobius"/>
    </source>
</evidence>
<dbReference type="Gene3D" id="1.25.40.10">
    <property type="entry name" value="Tetratricopeptide repeat domain"/>
    <property type="match status" value="1"/>
</dbReference>
<reference evidence="4 5" key="1">
    <citation type="submission" date="2021-03" db="EMBL/GenBank/DDBJ databases">
        <title>Genomic and phenotypic characterization of Chloracidobacterium isolates provides evidence for multiple species.</title>
        <authorList>
            <person name="Saini M.K."/>
            <person name="Costas A.M.G."/>
            <person name="Tank M."/>
            <person name="Bryant D.A."/>
        </authorList>
    </citation>
    <scope>NUCLEOTIDE SEQUENCE [LARGE SCALE GENOMIC DNA]</scope>
    <source>
        <strain evidence="4 5">N</strain>
    </source>
</reference>